<dbReference type="Pfam" id="PF10551">
    <property type="entry name" value="MULE"/>
    <property type="match status" value="1"/>
</dbReference>
<organism evidence="3 4">
    <name type="scientific">Steinernema hermaphroditum</name>
    <dbReference type="NCBI Taxonomy" id="289476"/>
    <lineage>
        <taxon>Eukaryota</taxon>
        <taxon>Metazoa</taxon>
        <taxon>Ecdysozoa</taxon>
        <taxon>Nematoda</taxon>
        <taxon>Chromadorea</taxon>
        <taxon>Rhabditida</taxon>
        <taxon>Tylenchina</taxon>
        <taxon>Panagrolaimomorpha</taxon>
        <taxon>Strongyloidoidea</taxon>
        <taxon>Steinernematidae</taxon>
        <taxon>Steinernema</taxon>
    </lineage>
</organism>
<dbReference type="EMBL" id="JAUCMV010000004">
    <property type="protein sequence ID" value="KAK0404092.1"/>
    <property type="molecule type" value="Genomic_DNA"/>
</dbReference>
<feature type="compositionally biased region" description="Basic and acidic residues" evidence="1">
    <location>
        <begin position="495"/>
        <end position="505"/>
    </location>
</feature>
<comment type="caution">
    <text evidence="3">The sequence shown here is derived from an EMBL/GenBank/DDBJ whole genome shotgun (WGS) entry which is preliminary data.</text>
</comment>
<proteinExistence type="predicted"/>
<keyword evidence="4" id="KW-1185">Reference proteome</keyword>
<gene>
    <name evidence="3" type="ORF">QR680_017285</name>
</gene>
<feature type="region of interest" description="Disordered" evidence="1">
    <location>
        <begin position="495"/>
        <end position="535"/>
    </location>
</feature>
<evidence type="ECO:0000313" key="4">
    <source>
        <dbReference type="Proteomes" id="UP001175271"/>
    </source>
</evidence>
<reference evidence="3" key="1">
    <citation type="submission" date="2023-06" db="EMBL/GenBank/DDBJ databases">
        <title>Genomic analysis of the entomopathogenic nematode Steinernema hermaphroditum.</title>
        <authorList>
            <person name="Schwarz E.M."/>
            <person name="Heppert J.K."/>
            <person name="Baniya A."/>
            <person name="Schwartz H.T."/>
            <person name="Tan C.-H."/>
            <person name="Antoshechkin I."/>
            <person name="Sternberg P.W."/>
            <person name="Goodrich-Blair H."/>
            <person name="Dillman A.R."/>
        </authorList>
    </citation>
    <scope>NUCLEOTIDE SEQUENCE</scope>
    <source>
        <strain evidence="3">PS9179</strain>
        <tissue evidence="3">Whole animal</tissue>
    </source>
</reference>
<feature type="domain" description="MULE transposase" evidence="2">
    <location>
        <begin position="211"/>
        <end position="287"/>
    </location>
</feature>
<evidence type="ECO:0000259" key="2">
    <source>
        <dbReference type="Pfam" id="PF10551"/>
    </source>
</evidence>
<protein>
    <recommendedName>
        <fullName evidence="2">MULE transposase domain-containing protein</fullName>
    </recommendedName>
</protein>
<dbReference type="Proteomes" id="UP001175271">
    <property type="component" value="Unassembled WGS sequence"/>
</dbReference>
<dbReference type="AlphaFoldDB" id="A0AA39HDZ9"/>
<evidence type="ECO:0000256" key="1">
    <source>
        <dbReference type="SAM" id="MobiDB-lite"/>
    </source>
</evidence>
<feature type="compositionally biased region" description="Acidic residues" evidence="1">
    <location>
        <begin position="506"/>
        <end position="535"/>
    </location>
</feature>
<accession>A0AA39HDZ9</accession>
<sequence length="601" mass="68568">MNQVVIWGISERQRRIALFESVIHSRVTFEFRKDVVNKDGSAKLRYGAVWITDPDSNHGCIGHMNIEIETEKVAARQTYLVTSQALESDPRTASVASTNKHYASSLLTLEARRKPITTYQNHARKAYPKADSGKIPECFKTVLSPAVGHLEQTENQWLLHSEEDYSVHIFCDAHALRHLWRSDCIVLDGNYKYAPPSYQQVYSFVSAFNDLPERSEGIHSGFTLMQRSTIPDYVKVFENIRDAMLLRFGRRTTPFRFRIDCEKAALSALKEVFPRAEVKLCRFHFSQAIRKKVQTKGLSATLKNNRNLASFVKGICGSVCLPRDLQDEYILHKIHQLQQDPELWEDVKVREFAGYITSYWMPLIPYINYGPSYDGPTTTNHVEGFHRRFHEIFSSQHPPVNVFLHHFRLFALENSTEGHQLQEGHRLIARRRKIDIEKSIKAGHAAMILEAHLMDSPSASSTFVDRFCCYHAYLALPKRRLEQIHDGVLELHGFTEENERQVHSETEEDDSDEDESTEEGDSDEDEGFNEGPLEDDNFEGVAVDSALAPVQVTQSSSNIAPYLKEAALSLNISVGSFPELFIAPSDLFSDDVAHDDSLFHY</sequence>
<name>A0AA39HDZ9_9BILA</name>
<dbReference type="InterPro" id="IPR018289">
    <property type="entry name" value="MULE_transposase_dom"/>
</dbReference>
<evidence type="ECO:0000313" key="3">
    <source>
        <dbReference type="EMBL" id="KAK0404092.1"/>
    </source>
</evidence>